<evidence type="ECO:0000256" key="3">
    <source>
        <dbReference type="ARBA" id="ARBA00022741"/>
    </source>
</evidence>
<dbReference type="GO" id="GO:0005524">
    <property type="term" value="F:ATP binding"/>
    <property type="evidence" value="ECO:0007669"/>
    <property type="project" value="UniProtKB-KW"/>
</dbReference>
<evidence type="ECO:0000256" key="2">
    <source>
        <dbReference type="ARBA" id="ARBA00022598"/>
    </source>
</evidence>
<evidence type="ECO:0000313" key="8">
    <source>
        <dbReference type="EMBL" id="MBB6512782.1"/>
    </source>
</evidence>
<dbReference type="Pfam" id="PF16177">
    <property type="entry name" value="ACAS_N"/>
    <property type="match status" value="1"/>
</dbReference>
<evidence type="ECO:0000313" key="9">
    <source>
        <dbReference type="Proteomes" id="UP000572212"/>
    </source>
</evidence>
<dbReference type="InterPro" id="IPR042099">
    <property type="entry name" value="ANL_N_sf"/>
</dbReference>
<proteinExistence type="inferred from homology"/>
<dbReference type="PROSITE" id="PS00455">
    <property type="entry name" value="AMP_BINDING"/>
    <property type="match status" value="1"/>
</dbReference>
<dbReference type="Pfam" id="PF00501">
    <property type="entry name" value="AMP-binding"/>
    <property type="match status" value="1"/>
</dbReference>
<accession>A0A841RLG5</accession>
<dbReference type="InterPro" id="IPR005914">
    <property type="entry name" value="Acac_CoA_synth"/>
</dbReference>
<dbReference type="SUPFAM" id="SSF56801">
    <property type="entry name" value="Acetyl-CoA synthetase-like"/>
    <property type="match status" value="1"/>
</dbReference>
<dbReference type="RefSeq" id="WP_184246706.1">
    <property type="nucleotide sequence ID" value="NZ_BAAACU010000059.1"/>
</dbReference>
<dbReference type="NCBIfam" id="NF002937">
    <property type="entry name" value="PRK03584.1"/>
    <property type="match status" value="1"/>
</dbReference>
<evidence type="ECO:0000259" key="5">
    <source>
        <dbReference type="Pfam" id="PF00501"/>
    </source>
</evidence>
<organism evidence="8 9">
    <name type="scientific">Gracilibacillus halotolerans</name>
    <dbReference type="NCBI Taxonomy" id="74386"/>
    <lineage>
        <taxon>Bacteria</taxon>
        <taxon>Bacillati</taxon>
        <taxon>Bacillota</taxon>
        <taxon>Bacilli</taxon>
        <taxon>Bacillales</taxon>
        <taxon>Bacillaceae</taxon>
        <taxon>Gracilibacillus</taxon>
    </lineage>
</organism>
<keyword evidence="2 8" id="KW-0436">Ligase</keyword>
<gene>
    <name evidence="8" type="ORF">GGQ92_001571</name>
</gene>
<dbReference type="InterPro" id="IPR032387">
    <property type="entry name" value="ACAS_N"/>
</dbReference>
<keyword evidence="4" id="KW-0067">ATP-binding</keyword>
<name>A0A841RLG5_9BACI</name>
<evidence type="ECO:0000259" key="6">
    <source>
        <dbReference type="Pfam" id="PF13193"/>
    </source>
</evidence>
<comment type="caution">
    <text evidence="8">The sequence shown here is derived from an EMBL/GenBank/DDBJ whole genome shotgun (WGS) entry which is preliminary data.</text>
</comment>
<dbReference type="Gene3D" id="3.30.300.30">
    <property type="match status" value="1"/>
</dbReference>
<dbReference type="InterPro" id="IPR000873">
    <property type="entry name" value="AMP-dep_synth/lig_dom"/>
</dbReference>
<reference evidence="8 9" key="1">
    <citation type="submission" date="2020-08" db="EMBL/GenBank/DDBJ databases">
        <title>Genomic Encyclopedia of Type Strains, Phase IV (KMG-IV): sequencing the most valuable type-strain genomes for metagenomic binning, comparative biology and taxonomic classification.</title>
        <authorList>
            <person name="Goeker M."/>
        </authorList>
    </citation>
    <scope>NUCLEOTIDE SEQUENCE [LARGE SCALE GENOMIC DNA]</scope>
    <source>
        <strain evidence="8 9">DSM 11805</strain>
    </source>
</reference>
<keyword evidence="3" id="KW-0547">Nucleotide-binding</keyword>
<dbReference type="Proteomes" id="UP000572212">
    <property type="component" value="Unassembled WGS sequence"/>
</dbReference>
<dbReference type="Pfam" id="PF13193">
    <property type="entry name" value="AMP-binding_C"/>
    <property type="match status" value="1"/>
</dbReference>
<dbReference type="InterPro" id="IPR045851">
    <property type="entry name" value="AMP-bd_C_sf"/>
</dbReference>
<feature type="domain" description="AMP-binding enzyme C-terminal" evidence="6">
    <location>
        <begin position="534"/>
        <end position="604"/>
    </location>
</feature>
<protein>
    <submittedName>
        <fullName evidence="8">Acetoacetyl-CoA synthetase</fullName>
        <ecNumber evidence="8">6.2.1.16</ecNumber>
    </submittedName>
</protein>
<dbReference type="PANTHER" id="PTHR42921">
    <property type="entry name" value="ACETOACETYL-COA SYNTHETASE"/>
    <property type="match status" value="1"/>
</dbReference>
<evidence type="ECO:0000259" key="7">
    <source>
        <dbReference type="Pfam" id="PF16177"/>
    </source>
</evidence>
<dbReference type="Gene3D" id="3.40.50.12780">
    <property type="entry name" value="N-terminal domain of ligase-like"/>
    <property type="match status" value="1"/>
</dbReference>
<sequence>MSIQLQSNQSPYLWEPSDETIKQSHLQKFSEFSNQELFPYDRLHRWSISNIDEFWSNVWDYANIIGEKGNIILKENNSMIDAEFFPEAKLNFTENLLKGSSDRIAAYEAGENGTTRKISIAELRELVAKLQYSLKKVGVRKGDRVAGVTTNSIETLAALLATASIGAVWTSCSPDFGTKGITDRIGQVKPKVLFTTINYQYKLKQFDITDKIVEVVNSIPSISTLITIDGEIPGHSTWEQFITNNETEPVYEYASFRDPLYILYTSGTTGLPKAIVHSAGGTLLQHVKEHQLHADLKENDVLFWYSNTAWMMYPWLVSGLASGASLLLYDGAPLLADNPTLLWDIAEETGVTHFGTSPKYLDTLMKEKVVLSETHNLSNLRSILSCGAPLVAEQYDWVYQTIKKDLILQSISGGTEIIGCFVMGSPIHPVKRGEISCKALGMAVDVFDERGASTYGRKGDLVCTAPFPSMPITFYGDNGDQRYYDNYFSVRSDIWTHGDFAEQTIDNTLIIYGRADTVLNPGGVRIGTAEIYRVVEQIQEIEDSIVFGLPCGNDEEIVLCVVTEDLTDELAASIRKEIRSKASPRHVPRRIYQVDHIPYTNNGKKVEGAVKTQAIGEEVKNKASIRNPECLGEFTNIKEKECF</sequence>
<dbReference type="PANTHER" id="PTHR42921:SF1">
    <property type="entry name" value="ACETOACETYL-COA SYNTHETASE"/>
    <property type="match status" value="1"/>
</dbReference>
<dbReference type="GO" id="GO:0006629">
    <property type="term" value="P:lipid metabolic process"/>
    <property type="evidence" value="ECO:0007669"/>
    <property type="project" value="InterPro"/>
</dbReference>
<feature type="domain" description="AMP-dependent synthetase/ligase" evidence="5">
    <location>
        <begin position="100"/>
        <end position="464"/>
    </location>
</feature>
<dbReference type="NCBIfam" id="TIGR01217">
    <property type="entry name" value="ac_ac_CoA_syn"/>
    <property type="match status" value="1"/>
</dbReference>
<evidence type="ECO:0000256" key="4">
    <source>
        <dbReference type="ARBA" id="ARBA00022840"/>
    </source>
</evidence>
<dbReference type="EC" id="6.2.1.16" evidence="8"/>
<dbReference type="AlphaFoldDB" id="A0A841RLG5"/>
<dbReference type="InterPro" id="IPR020845">
    <property type="entry name" value="AMP-binding_CS"/>
</dbReference>
<dbReference type="InterPro" id="IPR025110">
    <property type="entry name" value="AMP-bd_C"/>
</dbReference>
<comment type="similarity">
    <text evidence="1">Belongs to the ATP-dependent AMP-binding enzyme family.</text>
</comment>
<keyword evidence="9" id="KW-1185">Reference proteome</keyword>
<dbReference type="EMBL" id="JACHON010000005">
    <property type="protein sequence ID" value="MBB6512782.1"/>
    <property type="molecule type" value="Genomic_DNA"/>
</dbReference>
<evidence type="ECO:0000256" key="1">
    <source>
        <dbReference type="ARBA" id="ARBA00006432"/>
    </source>
</evidence>
<feature type="domain" description="Acetyl-coenzyme A synthetase N-terminal" evidence="7">
    <location>
        <begin position="40"/>
        <end position="95"/>
    </location>
</feature>
<dbReference type="GO" id="GO:0030729">
    <property type="term" value="F:acetoacetate-CoA ligase activity"/>
    <property type="evidence" value="ECO:0007669"/>
    <property type="project" value="UniProtKB-EC"/>
</dbReference>